<sequence length="294" mass="31059">MDALGDLLRGVRADGALFGRWTVAAPWSLRFSDGAPLTLCTLVRGTGWLVPAEGEPRLLRQGDTALVRGPAPFTFVDALAGAPADRTGESAELVSGAYRSESDIGRRLTGALPPVLIVPDEGGPESCGALHEFIAAEVAADKPGQQFVLDRLMDWMLVCTLRAWFDSPEACPPAWYRALGDPVVGAALRAMHDAPARPWTIAALATGAGVSRASLAKRFTELVGEPPLAYLTGWRMTLAAELLAEPEATVAGVARRVGYADGFAFSSAFKRERGLSPSAHRASRAGAARERVGV</sequence>
<dbReference type="PANTHER" id="PTHR46796:SF13">
    <property type="entry name" value="HTH-TYPE TRANSCRIPTIONAL ACTIVATOR RHAS"/>
    <property type="match status" value="1"/>
</dbReference>
<protein>
    <submittedName>
        <fullName evidence="5">AraC-like DNA-binding protein</fullName>
    </submittedName>
</protein>
<dbReference type="InterPro" id="IPR018062">
    <property type="entry name" value="HTH_AraC-typ_CS"/>
</dbReference>
<dbReference type="PANTHER" id="PTHR46796">
    <property type="entry name" value="HTH-TYPE TRANSCRIPTIONAL ACTIVATOR RHAS-RELATED"/>
    <property type="match status" value="1"/>
</dbReference>
<accession>A0A7W7L8B5</accession>
<dbReference type="SUPFAM" id="SSF46689">
    <property type="entry name" value="Homeodomain-like"/>
    <property type="match status" value="2"/>
</dbReference>
<dbReference type="Proteomes" id="UP000556436">
    <property type="component" value="Unassembled WGS sequence"/>
</dbReference>
<dbReference type="SMART" id="SM00342">
    <property type="entry name" value="HTH_ARAC"/>
    <property type="match status" value="1"/>
</dbReference>
<comment type="caution">
    <text evidence="5">The sequence shown here is derived from an EMBL/GenBank/DDBJ whole genome shotgun (WGS) entry which is preliminary data.</text>
</comment>
<dbReference type="Pfam" id="PF12833">
    <property type="entry name" value="HTH_18"/>
    <property type="match status" value="1"/>
</dbReference>
<evidence type="ECO:0000256" key="3">
    <source>
        <dbReference type="ARBA" id="ARBA00023163"/>
    </source>
</evidence>
<evidence type="ECO:0000313" key="5">
    <source>
        <dbReference type="EMBL" id="MBB4885262.1"/>
    </source>
</evidence>
<feature type="domain" description="HTH araC/xylS-type" evidence="4">
    <location>
        <begin position="185"/>
        <end position="283"/>
    </location>
</feature>
<dbReference type="InterPro" id="IPR050204">
    <property type="entry name" value="AraC_XylS_family_regulators"/>
</dbReference>
<reference evidence="5 6" key="1">
    <citation type="submission" date="2020-08" db="EMBL/GenBank/DDBJ databases">
        <title>Genomic Encyclopedia of Type Strains, Phase III (KMG-III): the genomes of soil and plant-associated and newly described type strains.</title>
        <authorList>
            <person name="Whitman W."/>
        </authorList>
    </citation>
    <scope>NUCLEOTIDE SEQUENCE [LARGE SCALE GENOMIC DNA]</scope>
    <source>
        <strain evidence="5 6">CECT 3265</strain>
    </source>
</reference>
<evidence type="ECO:0000259" key="4">
    <source>
        <dbReference type="PROSITE" id="PS01124"/>
    </source>
</evidence>
<dbReference type="InterPro" id="IPR032783">
    <property type="entry name" value="AraC_lig"/>
</dbReference>
<dbReference type="PROSITE" id="PS00041">
    <property type="entry name" value="HTH_ARAC_FAMILY_1"/>
    <property type="match status" value="1"/>
</dbReference>
<keyword evidence="3" id="KW-0804">Transcription</keyword>
<name>A0A7W7L8B5_STRNE</name>
<dbReference type="InterPro" id="IPR009057">
    <property type="entry name" value="Homeodomain-like_sf"/>
</dbReference>
<gene>
    <name evidence="5" type="ORF">FHS38_001290</name>
</gene>
<evidence type="ECO:0000313" key="6">
    <source>
        <dbReference type="Proteomes" id="UP000556436"/>
    </source>
</evidence>
<dbReference type="RefSeq" id="WP_184731632.1">
    <property type="nucleotide sequence ID" value="NZ_BMRW01000006.1"/>
</dbReference>
<dbReference type="GO" id="GO:0043565">
    <property type="term" value="F:sequence-specific DNA binding"/>
    <property type="evidence" value="ECO:0007669"/>
    <property type="project" value="InterPro"/>
</dbReference>
<dbReference type="EMBL" id="JACHJG010000002">
    <property type="protein sequence ID" value="MBB4885262.1"/>
    <property type="molecule type" value="Genomic_DNA"/>
</dbReference>
<dbReference type="GO" id="GO:0003700">
    <property type="term" value="F:DNA-binding transcription factor activity"/>
    <property type="evidence" value="ECO:0007669"/>
    <property type="project" value="InterPro"/>
</dbReference>
<dbReference type="Pfam" id="PF12852">
    <property type="entry name" value="Cupin_6"/>
    <property type="match status" value="1"/>
</dbReference>
<keyword evidence="1" id="KW-0805">Transcription regulation</keyword>
<organism evidence="5 6">
    <name type="scientific">Streptomyces netropsis</name>
    <name type="common">Streptoverticillium netropsis</name>
    <dbReference type="NCBI Taxonomy" id="55404"/>
    <lineage>
        <taxon>Bacteria</taxon>
        <taxon>Bacillati</taxon>
        <taxon>Actinomycetota</taxon>
        <taxon>Actinomycetes</taxon>
        <taxon>Kitasatosporales</taxon>
        <taxon>Streptomycetaceae</taxon>
        <taxon>Streptomyces</taxon>
    </lineage>
</organism>
<dbReference type="AlphaFoldDB" id="A0A7W7L8B5"/>
<proteinExistence type="predicted"/>
<evidence type="ECO:0000256" key="2">
    <source>
        <dbReference type="ARBA" id="ARBA00023125"/>
    </source>
</evidence>
<keyword evidence="6" id="KW-1185">Reference proteome</keyword>
<dbReference type="PROSITE" id="PS01124">
    <property type="entry name" value="HTH_ARAC_FAMILY_2"/>
    <property type="match status" value="1"/>
</dbReference>
<evidence type="ECO:0000256" key="1">
    <source>
        <dbReference type="ARBA" id="ARBA00023015"/>
    </source>
</evidence>
<dbReference type="InterPro" id="IPR018060">
    <property type="entry name" value="HTH_AraC"/>
</dbReference>
<dbReference type="Gene3D" id="1.10.10.60">
    <property type="entry name" value="Homeodomain-like"/>
    <property type="match status" value="2"/>
</dbReference>
<keyword evidence="2 5" id="KW-0238">DNA-binding</keyword>